<evidence type="ECO:0000256" key="1">
    <source>
        <dbReference type="ARBA" id="ARBA00022723"/>
    </source>
</evidence>
<dbReference type="GO" id="GO:0046872">
    <property type="term" value="F:metal ion binding"/>
    <property type="evidence" value="ECO:0007669"/>
    <property type="project" value="UniProtKB-KW"/>
</dbReference>
<keyword evidence="1" id="KW-0479">Metal-binding</keyword>
<protein>
    <submittedName>
        <fullName evidence="3">Lactoylglutathione lyase</fullName>
    </submittedName>
</protein>
<dbReference type="RefSeq" id="WP_091586199.1">
    <property type="nucleotide sequence ID" value="NZ_FMXM01000034.1"/>
</dbReference>
<name>A0A1G5ZV57_9HYPH</name>
<dbReference type="InterPro" id="IPR029068">
    <property type="entry name" value="Glyas_Bleomycin-R_OHBP_Dase"/>
</dbReference>
<evidence type="ECO:0000313" key="3">
    <source>
        <dbReference type="EMBL" id="SDA98674.1"/>
    </source>
</evidence>
<evidence type="ECO:0000259" key="2">
    <source>
        <dbReference type="PROSITE" id="PS51819"/>
    </source>
</evidence>
<dbReference type="Proteomes" id="UP000198588">
    <property type="component" value="Unassembled WGS sequence"/>
</dbReference>
<reference evidence="3 4" key="1">
    <citation type="submission" date="2016-10" db="EMBL/GenBank/DDBJ databases">
        <authorList>
            <person name="de Groot N.N."/>
        </authorList>
    </citation>
    <scope>NUCLEOTIDE SEQUENCE [LARGE SCALE GENOMIC DNA]</scope>
    <source>
        <strain evidence="3 4">CGMCC 1.12097</strain>
    </source>
</reference>
<dbReference type="SUPFAM" id="SSF54593">
    <property type="entry name" value="Glyoxalase/Bleomycin resistance protein/Dihydroxybiphenyl dioxygenase"/>
    <property type="match status" value="1"/>
</dbReference>
<feature type="domain" description="VOC" evidence="2">
    <location>
        <begin position="11"/>
        <end position="134"/>
    </location>
</feature>
<dbReference type="PANTHER" id="PTHR43048:SF3">
    <property type="entry name" value="METHYLMALONYL-COA EPIMERASE, MITOCHONDRIAL"/>
    <property type="match status" value="1"/>
</dbReference>
<dbReference type="CDD" id="cd06587">
    <property type="entry name" value="VOC"/>
    <property type="match status" value="1"/>
</dbReference>
<keyword evidence="3" id="KW-0456">Lyase</keyword>
<organism evidence="3 4">
    <name type="scientific">Mesorhizobium qingshengii</name>
    <dbReference type="NCBI Taxonomy" id="1165689"/>
    <lineage>
        <taxon>Bacteria</taxon>
        <taxon>Pseudomonadati</taxon>
        <taxon>Pseudomonadota</taxon>
        <taxon>Alphaproteobacteria</taxon>
        <taxon>Hyphomicrobiales</taxon>
        <taxon>Phyllobacteriaceae</taxon>
        <taxon>Mesorhizobium</taxon>
    </lineage>
</organism>
<dbReference type="GO" id="GO:0016829">
    <property type="term" value="F:lyase activity"/>
    <property type="evidence" value="ECO:0007669"/>
    <property type="project" value="UniProtKB-KW"/>
</dbReference>
<dbReference type="EMBL" id="FMXM01000034">
    <property type="protein sequence ID" value="SDA98674.1"/>
    <property type="molecule type" value="Genomic_DNA"/>
</dbReference>
<accession>A0A1G5ZV57</accession>
<dbReference type="GO" id="GO:0004493">
    <property type="term" value="F:methylmalonyl-CoA epimerase activity"/>
    <property type="evidence" value="ECO:0007669"/>
    <property type="project" value="TreeGrafter"/>
</dbReference>
<dbReference type="OrthoDB" id="9791602at2"/>
<dbReference type="Gene3D" id="3.10.180.10">
    <property type="entry name" value="2,3-Dihydroxybiphenyl 1,2-Dioxygenase, domain 1"/>
    <property type="match status" value="1"/>
</dbReference>
<dbReference type="GO" id="GO:0046491">
    <property type="term" value="P:L-methylmalonyl-CoA metabolic process"/>
    <property type="evidence" value="ECO:0007669"/>
    <property type="project" value="TreeGrafter"/>
</dbReference>
<dbReference type="InterPro" id="IPR004360">
    <property type="entry name" value="Glyas_Fos-R_dOase_dom"/>
</dbReference>
<gene>
    <name evidence="3" type="ORF">SAMN02927914_06300</name>
</gene>
<evidence type="ECO:0000313" key="4">
    <source>
        <dbReference type="Proteomes" id="UP000198588"/>
    </source>
</evidence>
<dbReference type="STRING" id="1165689.SAMN02927914_06300"/>
<dbReference type="InterPro" id="IPR037523">
    <property type="entry name" value="VOC_core"/>
</dbReference>
<dbReference type="AlphaFoldDB" id="A0A1G5ZV57"/>
<dbReference type="PROSITE" id="PS51819">
    <property type="entry name" value="VOC"/>
    <property type="match status" value="1"/>
</dbReference>
<dbReference type="Pfam" id="PF00903">
    <property type="entry name" value="Glyoxalase"/>
    <property type="match status" value="1"/>
</dbReference>
<proteinExistence type="predicted"/>
<sequence>MAKRAVGAGMNAAHFMIQVRDLDRAVAFYEKALLFVEVDRHRYDGATLVYLRGRGSPFEIELIAPDDWPYAERPEPGRSHIAFTVSHLEDEWERLQCIGIGAGQITDHAANGVHQTRYFYFADPEGNQIEFLEAHGRYAAEEEK</sequence>
<dbReference type="PANTHER" id="PTHR43048">
    <property type="entry name" value="METHYLMALONYL-COA EPIMERASE"/>
    <property type="match status" value="1"/>
</dbReference>
<dbReference type="InterPro" id="IPR051785">
    <property type="entry name" value="MMCE/EMCE_epimerase"/>
</dbReference>